<keyword evidence="10 16" id="KW-0812">Transmembrane</keyword>
<comment type="subcellular location">
    <subcellularLocation>
        <location evidence="3">Membrane</location>
        <topology evidence="3">Multi-pass membrane protein</topology>
    </subcellularLocation>
</comment>
<keyword evidence="14" id="KW-0408">Iron</keyword>
<dbReference type="InterPro" id="IPR034804">
    <property type="entry name" value="SQR/QFR_C/D"/>
</dbReference>
<gene>
    <name evidence="17" type="ORF">FHS65_001470</name>
</gene>
<dbReference type="EMBL" id="JACIJB010000005">
    <property type="protein sequence ID" value="MBB5660719.1"/>
    <property type="molecule type" value="Genomic_DNA"/>
</dbReference>
<feature type="transmembrane region" description="Helical" evidence="16">
    <location>
        <begin position="99"/>
        <end position="119"/>
    </location>
</feature>
<comment type="cofactor">
    <cofactor evidence="1">
        <name>heme</name>
        <dbReference type="ChEBI" id="CHEBI:30413"/>
    </cofactor>
</comment>
<dbReference type="InterPro" id="IPR014312">
    <property type="entry name" value="Succ_DH_anchor"/>
</dbReference>
<evidence type="ECO:0000256" key="15">
    <source>
        <dbReference type="ARBA" id="ARBA00023136"/>
    </source>
</evidence>
<comment type="pathway">
    <text evidence="4">Carbohydrate metabolism; tricarboxylic acid cycle.</text>
</comment>
<keyword evidence="8" id="KW-0816">Tricarboxylic acid cycle</keyword>
<dbReference type="SUPFAM" id="SSF81343">
    <property type="entry name" value="Fumarate reductase respiratory complex transmembrane subunits"/>
    <property type="match status" value="1"/>
</dbReference>
<evidence type="ECO:0000256" key="5">
    <source>
        <dbReference type="ARBA" id="ARBA00011558"/>
    </source>
</evidence>
<dbReference type="OrthoDB" id="9809280at2"/>
<keyword evidence="18" id="KW-1185">Reference proteome</keyword>
<evidence type="ECO:0000256" key="8">
    <source>
        <dbReference type="ARBA" id="ARBA00022532"/>
    </source>
</evidence>
<dbReference type="GO" id="GO:0006099">
    <property type="term" value="P:tricarboxylic acid cycle"/>
    <property type="evidence" value="ECO:0007669"/>
    <property type="project" value="UniProtKB-UniPathway"/>
</dbReference>
<dbReference type="Gene3D" id="1.20.1300.10">
    <property type="entry name" value="Fumarate reductase/succinate dehydrogenase, transmembrane subunit"/>
    <property type="match status" value="1"/>
</dbReference>
<evidence type="ECO:0000256" key="7">
    <source>
        <dbReference type="ARBA" id="ARBA00022448"/>
    </source>
</evidence>
<sequence length="135" mass="14715">MSAHRSVYRKNVKVAERKGAGGWLAERLSSLVLVPLTLWALWSAAMIAGTGYEGALDWFVQPLNAWLLAATWLVTLWHMNMGITVIVEDYIHKRSTLGLLLGLNTLLCLSLAVIGLLFITRLALGSDPLPAGFGV</sequence>
<reference evidence="17 18" key="1">
    <citation type="submission" date="2020-08" db="EMBL/GenBank/DDBJ databases">
        <title>Genomic Encyclopedia of Type Strains, Phase IV (KMG-IV): sequencing the most valuable type-strain genomes for metagenomic binning, comparative biology and taxonomic classification.</title>
        <authorList>
            <person name="Goeker M."/>
        </authorList>
    </citation>
    <scope>NUCLEOTIDE SEQUENCE [LARGE SCALE GENOMIC DNA]</scope>
    <source>
        <strain evidence="17 18">DSM 24448</strain>
    </source>
</reference>
<dbReference type="Proteomes" id="UP000548978">
    <property type="component" value="Unassembled WGS sequence"/>
</dbReference>
<dbReference type="GO" id="GO:0046872">
    <property type="term" value="F:metal ion binding"/>
    <property type="evidence" value="ECO:0007669"/>
    <property type="project" value="UniProtKB-KW"/>
</dbReference>
<accession>A0A7W9A3G4</accession>
<comment type="function">
    <text evidence="2">Membrane-anchoring subunit of succinate dehydrogenase (SDH).</text>
</comment>
<evidence type="ECO:0000256" key="11">
    <source>
        <dbReference type="ARBA" id="ARBA00022723"/>
    </source>
</evidence>
<dbReference type="NCBIfam" id="TIGR02968">
    <property type="entry name" value="succ_dehyd_anc"/>
    <property type="match status" value="1"/>
</dbReference>
<evidence type="ECO:0000313" key="18">
    <source>
        <dbReference type="Proteomes" id="UP000548978"/>
    </source>
</evidence>
<feature type="transmembrane region" description="Helical" evidence="16">
    <location>
        <begin position="31"/>
        <end position="52"/>
    </location>
</feature>
<protein>
    <recommendedName>
        <fullName evidence="6">Succinate dehydrogenase hydrophobic membrane anchor subunit</fullName>
    </recommendedName>
</protein>
<evidence type="ECO:0000256" key="1">
    <source>
        <dbReference type="ARBA" id="ARBA00001971"/>
    </source>
</evidence>
<evidence type="ECO:0000256" key="2">
    <source>
        <dbReference type="ARBA" id="ARBA00004050"/>
    </source>
</evidence>
<evidence type="ECO:0000256" key="10">
    <source>
        <dbReference type="ARBA" id="ARBA00022692"/>
    </source>
</evidence>
<comment type="caution">
    <text evidence="17">The sequence shown here is derived from an EMBL/GenBank/DDBJ whole genome shotgun (WGS) entry which is preliminary data.</text>
</comment>
<dbReference type="InterPro" id="IPR000701">
    <property type="entry name" value="SuccDH_FuR_B_TM-su"/>
</dbReference>
<keyword evidence="13 16" id="KW-1133">Transmembrane helix</keyword>
<keyword evidence="12" id="KW-0249">Electron transport</keyword>
<dbReference type="UniPathway" id="UPA00223"/>
<evidence type="ECO:0000256" key="9">
    <source>
        <dbReference type="ARBA" id="ARBA00022617"/>
    </source>
</evidence>
<evidence type="ECO:0000256" key="16">
    <source>
        <dbReference type="SAM" id="Phobius"/>
    </source>
</evidence>
<evidence type="ECO:0000256" key="4">
    <source>
        <dbReference type="ARBA" id="ARBA00005163"/>
    </source>
</evidence>
<name>A0A7W9A3G4_9CAUL</name>
<comment type="subunit">
    <text evidence="5">Part of an enzyme complex containing four subunits: a flavoprotein, an iron-sulfur protein, plus two membrane-anchoring proteins, SdhC and SdhD.</text>
</comment>
<keyword evidence="9" id="KW-0349">Heme</keyword>
<evidence type="ECO:0000256" key="14">
    <source>
        <dbReference type="ARBA" id="ARBA00023004"/>
    </source>
</evidence>
<dbReference type="GO" id="GO:0020037">
    <property type="term" value="F:heme binding"/>
    <property type="evidence" value="ECO:0007669"/>
    <property type="project" value="InterPro"/>
</dbReference>
<evidence type="ECO:0000256" key="13">
    <source>
        <dbReference type="ARBA" id="ARBA00022989"/>
    </source>
</evidence>
<evidence type="ECO:0000256" key="6">
    <source>
        <dbReference type="ARBA" id="ARBA00019425"/>
    </source>
</evidence>
<dbReference type="GO" id="GO:0016020">
    <property type="term" value="C:membrane"/>
    <property type="evidence" value="ECO:0007669"/>
    <property type="project" value="UniProtKB-SubCell"/>
</dbReference>
<organism evidence="17 18">
    <name type="scientific">Brevundimonas halotolerans</name>
    <dbReference type="NCBI Taxonomy" id="69670"/>
    <lineage>
        <taxon>Bacteria</taxon>
        <taxon>Pseudomonadati</taxon>
        <taxon>Pseudomonadota</taxon>
        <taxon>Alphaproteobacteria</taxon>
        <taxon>Caulobacterales</taxon>
        <taxon>Caulobacteraceae</taxon>
        <taxon>Brevundimonas</taxon>
    </lineage>
</organism>
<feature type="transmembrane region" description="Helical" evidence="16">
    <location>
        <begin position="64"/>
        <end position="87"/>
    </location>
</feature>
<keyword evidence="7" id="KW-0813">Transport</keyword>
<evidence type="ECO:0000256" key="3">
    <source>
        <dbReference type="ARBA" id="ARBA00004141"/>
    </source>
</evidence>
<dbReference type="Pfam" id="PF01127">
    <property type="entry name" value="Sdh_cyt"/>
    <property type="match status" value="1"/>
</dbReference>
<dbReference type="AlphaFoldDB" id="A0A7W9A3G4"/>
<dbReference type="RefSeq" id="WP_123287976.1">
    <property type="nucleotide sequence ID" value="NZ_JACIJB010000005.1"/>
</dbReference>
<keyword evidence="11" id="KW-0479">Metal-binding</keyword>
<proteinExistence type="predicted"/>
<keyword evidence="15 16" id="KW-0472">Membrane</keyword>
<evidence type="ECO:0000256" key="12">
    <source>
        <dbReference type="ARBA" id="ARBA00022982"/>
    </source>
</evidence>
<evidence type="ECO:0000313" key="17">
    <source>
        <dbReference type="EMBL" id="MBB5660719.1"/>
    </source>
</evidence>